<evidence type="ECO:0000313" key="2">
    <source>
        <dbReference type="WBParaSite" id="RSKR_0001175950.1"/>
    </source>
</evidence>
<evidence type="ECO:0000313" key="1">
    <source>
        <dbReference type="Proteomes" id="UP000095286"/>
    </source>
</evidence>
<organism evidence="1 2">
    <name type="scientific">Rhabditophanes sp. KR3021</name>
    <dbReference type="NCBI Taxonomy" id="114890"/>
    <lineage>
        <taxon>Eukaryota</taxon>
        <taxon>Metazoa</taxon>
        <taxon>Ecdysozoa</taxon>
        <taxon>Nematoda</taxon>
        <taxon>Chromadorea</taxon>
        <taxon>Rhabditida</taxon>
        <taxon>Tylenchina</taxon>
        <taxon>Panagrolaimomorpha</taxon>
        <taxon>Strongyloidoidea</taxon>
        <taxon>Alloionematidae</taxon>
        <taxon>Rhabditophanes</taxon>
    </lineage>
</organism>
<sequence length="118" mass="13473">MRLISKNENHEKRIHEIVEDCAACGYYYSNATSKGKYSGAMVGCQLSVENINGLYGYGSIKFHEYHTNCIEFGKVNSSYYVSEIFTDDENQLIFSQISCCFSDLCTREYMNMSFADSN</sequence>
<dbReference type="WBParaSite" id="RSKR_0001175950.1">
    <property type="protein sequence ID" value="RSKR_0001175950.1"/>
    <property type="gene ID" value="RSKR_0001175950"/>
</dbReference>
<name>A0AC35UH65_9BILA</name>
<proteinExistence type="predicted"/>
<reference evidence="2" key="1">
    <citation type="submission" date="2016-11" db="UniProtKB">
        <authorList>
            <consortium name="WormBaseParasite"/>
        </authorList>
    </citation>
    <scope>IDENTIFICATION</scope>
    <source>
        <strain evidence="2">KR3021</strain>
    </source>
</reference>
<protein>
    <submittedName>
        <fullName evidence="2">Uncharacterized protein</fullName>
    </submittedName>
</protein>
<accession>A0AC35UH65</accession>
<dbReference type="Proteomes" id="UP000095286">
    <property type="component" value="Unplaced"/>
</dbReference>